<dbReference type="Proteomes" id="UP000677305">
    <property type="component" value="Chromosome"/>
</dbReference>
<feature type="domain" description="CBM-cenC" evidence="3">
    <location>
        <begin position="520"/>
        <end position="634"/>
    </location>
</feature>
<dbReference type="Gene3D" id="2.60.120.260">
    <property type="entry name" value="Galactose-binding domain-like"/>
    <property type="match status" value="2"/>
</dbReference>
<feature type="signal peptide" evidence="2">
    <location>
        <begin position="1"/>
        <end position="31"/>
    </location>
</feature>
<dbReference type="InterPro" id="IPR012334">
    <property type="entry name" value="Pectin_lyas_fold"/>
</dbReference>
<gene>
    <name evidence="4" type="ORF">HYG85_01820</name>
</gene>
<evidence type="ECO:0000256" key="1">
    <source>
        <dbReference type="ARBA" id="ARBA00022801"/>
    </source>
</evidence>
<evidence type="ECO:0000313" key="5">
    <source>
        <dbReference type="Proteomes" id="UP000677305"/>
    </source>
</evidence>
<dbReference type="SUPFAM" id="SSF51126">
    <property type="entry name" value="Pectin lyase-like"/>
    <property type="match status" value="1"/>
</dbReference>
<evidence type="ECO:0000259" key="3">
    <source>
        <dbReference type="Pfam" id="PF02018"/>
    </source>
</evidence>
<dbReference type="AlphaFoldDB" id="A0A8J8M7H5"/>
<dbReference type="Gene3D" id="2.160.20.10">
    <property type="entry name" value="Single-stranded right-handed beta-helix, Pectin lyase-like"/>
    <property type="match status" value="1"/>
</dbReference>
<dbReference type="Pfam" id="PF02018">
    <property type="entry name" value="CBM_4_9"/>
    <property type="match status" value="2"/>
</dbReference>
<name>A0A8J8M7H5_9FIRM</name>
<feature type="chain" id="PRO_5035323905" description="CBM-cenC domain-containing protein" evidence="2">
    <location>
        <begin position="32"/>
        <end position="787"/>
    </location>
</feature>
<dbReference type="SMART" id="SM00710">
    <property type="entry name" value="PbH1"/>
    <property type="match status" value="8"/>
</dbReference>
<feature type="domain" description="CBM-cenC" evidence="3">
    <location>
        <begin position="657"/>
        <end position="769"/>
    </location>
</feature>
<dbReference type="GO" id="GO:0016798">
    <property type="term" value="F:hydrolase activity, acting on glycosyl bonds"/>
    <property type="evidence" value="ECO:0007669"/>
    <property type="project" value="InterPro"/>
</dbReference>
<keyword evidence="1" id="KW-0378">Hydrolase</keyword>
<dbReference type="RefSeq" id="WP_212692036.1">
    <property type="nucleotide sequence ID" value="NZ_CP058561.1"/>
</dbReference>
<accession>A0A8J8M7H5</accession>
<sequence>MRKKVSKTFHFILAVSLILSMMVVRPLSVQASGTTYYIDSVNGNDTNDGVSTNTPWKSLEKINSVVFSSGDKILLKAGGVWNGQLKPRGSGTEGSPIIIDMYGSGEKPIINGQGQVLITLYLYNEQYWEINNLEITNQGATELTGRTGVKVEAHDYGVANHIYLKNLEVHSVNGDSVKKDTGNGGIFFVVTGNSVKTKFNDILIEDCSVKNVNRTGISVGFTSWCALYDGYGGRYPHHIVEDYSSENVVIRNNYVEAAGGDAIVPMFCDYPIIEYNVANGCNTTTAAAGQYSAGIWPWRCDDALFQYNEVYGTKYNGDGQAFDCDYSNRTVYQYNYSHDNEGGFMLMCQDESNDSVVRYNISQNDRAGVLSTSGKSSGHVYNNVFYIGQGLNTTPWRYTGSGDMKVSNNIFYNLGTSKSVTWPSNITYSHNNYYGYNNHPNDPNKNTDDPQFINGGSGGLGIDTVDGYKLNPNSSLINSGTPILYSGGRDYWGNELYYDKPDIGAFEYPVGDITGPEYVNKVINEGFETGQGSPFYPWNSSVSSSNQRTGNYCGKVNKYGSWEQVISVQPNKTYTLTGWMAVENQSDEFWLGVKDYGGNEIHTTVDSTSYTQGSIQFTTGASATTAIIYAHRPNTGSGAGYVDDMAVILNQQQPVINLVKNEGLETGNGDSWNDWNSSVSSNNQRTGSYCGKVNKYGSWEQVINVEPQKTYTLTGWLKVENQGDDFRLGVKEYGGDSVSVSIDSTSYTQGTVQFTTGRFNTSAIIYMYRPDTGIGAGYGDDFKVMSD</sequence>
<dbReference type="InterPro" id="IPR003305">
    <property type="entry name" value="CenC_carb-bd"/>
</dbReference>
<protein>
    <recommendedName>
        <fullName evidence="3">CBM-cenC domain-containing protein</fullName>
    </recommendedName>
</protein>
<dbReference type="InterPro" id="IPR008979">
    <property type="entry name" value="Galactose-bd-like_sf"/>
</dbReference>
<evidence type="ECO:0000256" key="2">
    <source>
        <dbReference type="SAM" id="SignalP"/>
    </source>
</evidence>
<dbReference type="EMBL" id="CP058561">
    <property type="protein sequence ID" value="QUH27719.1"/>
    <property type="molecule type" value="Genomic_DNA"/>
</dbReference>
<organism evidence="4 5">
    <name type="scientific">Vallitalea guaymasensis</name>
    <dbReference type="NCBI Taxonomy" id="1185412"/>
    <lineage>
        <taxon>Bacteria</taxon>
        <taxon>Bacillati</taxon>
        <taxon>Bacillota</taxon>
        <taxon>Clostridia</taxon>
        <taxon>Lachnospirales</taxon>
        <taxon>Vallitaleaceae</taxon>
        <taxon>Vallitalea</taxon>
    </lineage>
</organism>
<dbReference type="InterPro" id="IPR006626">
    <property type="entry name" value="PbH1"/>
</dbReference>
<dbReference type="InterPro" id="IPR011050">
    <property type="entry name" value="Pectin_lyase_fold/virulence"/>
</dbReference>
<reference evidence="4 5" key="1">
    <citation type="submission" date="2020-07" db="EMBL/GenBank/DDBJ databases">
        <title>Vallitalea guaymasensis genome.</title>
        <authorList>
            <person name="Postec A."/>
        </authorList>
    </citation>
    <scope>NUCLEOTIDE SEQUENCE [LARGE SCALE GENOMIC DNA]</scope>
    <source>
        <strain evidence="4 5">Ra1766G1</strain>
    </source>
</reference>
<keyword evidence="2" id="KW-0732">Signal</keyword>
<dbReference type="KEGG" id="vgu:HYG85_01820"/>
<evidence type="ECO:0000313" key="4">
    <source>
        <dbReference type="EMBL" id="QUH27719.1"/>
    </source>
</evidence>
<proteinExistence type="predicted"/>
<keyword evidence="5" id="KW-1185">Reference proteome</keyword>
<dbReference type="SUPFAM" id="SSF49785">
    <property type="entry name" value="Galactose-binding domain-like"/>
    <property type="match status" value="1"/>
</dbReference>